<evidence type="ECO:0008006" key="3">
    <source>
        <dbReference type="Google" id="ProtNLM"/>
    </source>
</evidence>
<accession>A0A0W0F730</accession>
<dbReference type="GO" id="GO:0003676">
    <property type="term" value="F:nucleic acid binding"/>
    <property type="evidence" value="ECO:0007669"/>
    <property type="project" value="InterPro"/>
</dbReference>
<gene>
    <name evidence="1" type="ORF">WG66_15278</name>
</gene>
<protein>
    <recommendedName>
        <fullName evidence="3">Tc1-like transposase DDE domain-containing protein</fullName>
    </recommendedName>
</protein>
<sequence>MVPHGRGSIIVWRCLTEFGPGQLVLIEGRLTGRKYTEVLAESYFETLHNYNIPWDSADLVFQQDYNPKHTFKVTTNWIDCHNIKCLPWVSWSSGISIIENAWEELDRRIQKQVPLPQNKKELWEAAQEEWANILLDYIDSLYDSLPACIN</sequence>
<name>A0A0W0F730_MONRR</name>
<dbReference type="InterPro" id="IPR036397">
    <property type="entry name" value="RNaseH_sf"/>
</dbReference>
<evidence type="ECO:0000313" key="1">
    <source>
        <dbReference type="EMBL" id="KTB32135.1"/>
    </source>
</evidence>
<dbReference type="Proteomes" id="UP000054988">
    <property type="component" value="Unassembled WGS sequence"/>
</dbReference>
<reference evidence="1 2" key="1">
    <citation type="submission" date="2015-12" db="EMBL/GenBank/DDBJ databases">
        <title>Draft genome sequence of Moniliophthora roreri, the causal agent of frosty pod rot of cacao.</title>
        <authorList>
            <person name="Aime M.C."/>
            <person name="Diaz-Valderrama J.R."/>
            <person name="Kijpornyongpan T."/>
            <person name="Phillips-Mora W."/>
        </authorList>
    </citation>
    <scope>NUCLEOTIDE SEQUENCE [LARGE SCALE GENOMIC DNA]</scope>
    <source>
        <strain evidence="1 2">MCA 2952</strain>
    </source>
</reference>
<dbReference type="AlphaFoldDB" id="A0A0W0F730"/>
<dbReference type="Gene3D" id="3.30.420.10">
    <property type="entry name" value="Ribonuclease H-like superfamily/Ribonuclease H"/>
    <property type="match status" value="1"/>
</dbReference>
<proteinExistence type="predicted"/>
<evidence type="ECO:0000313" key="2">
    <source>
        <dbReference type="Proteomes" id="UP000054988"/>
    </source>
</evidence>
<comment type="caution">
    <text evidence="1">The sequence shown here is derived from an EMBL/GenBank/DDBJ whole genome shotgun (WGS) entry which is preliminary data.</text>
</comment>
<dbReference type="EMBL" id="LATX01002253">
    <property type="protein sequence ID" value="KTB32135.1"/>
    <property type="molecule type" value="Genomic_DNA"/>
</dbReference>
<organism evidence="1 2">
    <name type="scientific">Moniliophthora roreri</name>
    <name type="common">Frosty pod rot fungus</name>
    <name type="synonym">Monilia roreri</name>
    <dbReference type="NCBI Taxonomy" id="221103"/>
    <lineage>
        <taxon>Eukaryota</taxon>
        <taxon>Fungi</taxon>
        <taxon>Dikarya</taxon>
        <taxon>Basidiomycota</taxon>
        <taxon>Agaricomycotina</taxon>
        <taxon>Agaricomycetes</taxon>
        <taxon>Agaricomycetidae</taxon>
        <taxon>Agaricales</taxon>
        <taxon>Marasmiineae</taxon>
        <taxon>Marasmiaceae</taxon>
        <taxon>Moniliophthora</taxon>
    </lineage>
</organism>